<dbReference type="GO" id="GO:0061024">
    <property type="term" value="P:membrane organization"/>
    <property type="evidence" value="ECO:0007669"/>
    <property type="project" value="InterPro"/>
</dbReference>
<dbReference type="PANTHER" id="PTHR30189">
    <property type="entry name" value="LPS-ASSEMBLY PROTEIN"/>
    <property type="match status" value="1"/>
</dbReference>
<reference evidence="3" key="1">
    <citation type="submission" date="2017-09" db="EMBL/GenBank/DDBJ databases">
        <title>Depth-based differentiation of microbial function through sediment-hosted aquifers and enrichment of novel symbionts in the deep terrestrial subsurface.</title>
        <authorList>
            <person name="Probst A.J."/>
            <person name="Ladd B."/>
            <person name="Jarett J.K."/>
            <person name="Geller-Mcgrath D.E."/>
            <person name="Sieber C.M.K."/>
            <person name="Emerson J.B."/>
            <person name="Anantharaman K."/>
            <person name="Thomas B.C."/>
            <person name="Malmstrom R."/>
            <person name="Stieglmeier M."/>
            <person name="Klingl A."/>
            <person name="Woyke T."/>
            <person name="Ryan C.M."/>
            <person name="Banfield J.F."/>
        </authorList>
    </citation>
    <scope>NUCLEOTIDE SEQUENCE [LARGE SCALE GENOMIC DNA]</scope>
</reference>
<dbReference type="InterPro" id="IPR050218">
    <property type="entry name" value="LptD"/>
</dbReference>
<dbReference type="GO" id="GO:1990351">
    <property type="term" value="C:transporter complex"/>
    <property type="evidence" value="ECO:0007669"/>
    <property type="project" value="TreeGrafter"/>
</dbReference>
<protein>
    <recommendedName>
        <fullName evidence="1">LptD C-terminal domain-containing protein</fullName>
    </recommendedName>
</protein>
<evidence type="ECO:0000313" key="2">
    <source>
        <dbReference type="EMBL" id="PIV63905.1"/>
    </source>
</evidence>
<dbReference type="EMBL" id="PETL01000234">
    <property type="protein sequence ID" value="PIV63905.1"/>
    <property type="molecule type" value="Genomic_DNA"/>
</dbReference>
<dbReference type="Pfam" id="PF04453">
    <property type="entry name" value="LptD"/>
    <property type="match status" value="1"/>
</dbReference>
<evidence type="ECO:0000259" key="1">
    <source>
        <dbReference type="Pfam" id="PF04453"/>
    </source>
</evidence>
<dbReference type="AlphaFoldDB" id="A0A2M7E874"/>
<dbReference type="Gene3D" id="2.60.450.10">
    <property type="entry name" value="Lipopolysaccharide (LPS) transport protein A like domain"/>
    <property type="match status" value="1"/>
</dbReference>
<dbReference type="Proteomes" id="UP000228886">
    <property type="component" value="Unassembled WGS sequence"/>
</dbReference>
<accession>A0A2M7E874</accession>
<dbReference type="GO" id="GO:0009279">
    <property type="term" value="C:cell outer membrane"/>
    <property type="evidence" value="ECO:0007669"/>
    <property type="project" value="TreeGrafter"/>
</dbReference>
<name>A0A2M7E874_9BACT</name>
<sequence length="655" mass="77059">MTAILSIILLAVFSSLFAEEIPISWEADKAESYMENDKITKVILKGNAEVKKDSLLIKGEEIEYNRQKNQILIPGSALLLEGKIRIEGKDLLYNLKEESGSLKEVSFVNPPWYGKGEELKIEKKGQYLIKNGYITTCEFFPPHYRLKAKKIKVSVKDKLEAKNLTLYAGKVPVLYLPYYNQNLKEGAESFFGFVLGQDTDWGLYLLNAFTFPLKGYSASYHFDLREKKGVGVGFDLKKKPKDGEEGILKTYYIKEKDTDKERYQFNYKYRDAWEEDEREMVLLSEAHKLADREFLKDYFYNDYLEERQPRTYLSLTERKPQRFLNFLVRKKINDFYSVTERLPEVNLSFPLQNFGKNLYFRSETNLANLRKEIEGETKTSVRLDTFNELTASRRYKGWLNVRPHTGLRLTSYTKNKEGKEAFRSLEEAGLDLGTKFQKHFNMKNANFLHIVEPRLSFDYQEVSLPPEKLLNFDSIDNLHSDKYITAQLINRICPKEEKLDLLRASLKTNYSLSESRFKDTSLIFNLNPRANWSFCNESHYDIPGKFWKTSTSNFSWWKKKHSFNLSHYYQNEGSNSLVPSFYWEISPKWQAKFTTSYRLEEKDFESREIVLYRDLHCWKSSISFYRDSTQRSVFLTFYLTAFPKNVIGIEKTFEG</sequence>
<proteinExistence type="predicted"/>
<evidence type="ECO:0000313" key="3">
    <source>
        <dbReference type="Proteomes" id="UP000228886"/>
    </source>
</evidence>
<gene>
    <name evidence="2" type="ORF">COS11_04970</name>
</gene>
<feature type="domain" description="LptD C-terminal" evidence="1">
    <location>
        <begin position="261"/>
        <end position="474"/>
    </location>
</feature>
<dbReference type="PANTHER" id="PTHR30189:SF1">
    <property type="entry name" value="LPS-ASSEMBLY PROTEIN LPTD"/>
    <property type="match status" value="1"/>
</dbReference>
<comment type="caution">
    <text evidence="2">The sequence shown here is derived from an EMBL/GenBank/DDBJ whole genome shotgun (WGS) entry which is preliminary data.</text>
</comment>
<organism evidence="2 3">
    <name type="scientific">bacterium (Candidatus Ratteibacteria) CG01_land_8_20_14_3_00_40_19</name>
    <dbReference type="NCBI Taxonomy" id="2014290"/>
    <lineage>
        <taxon>Bacteria</taxon>
        <taxon>Candidatus Ratteibacteria</taxon>
    </lineage>
</organism>
<dbReference type="InterPro" id="IPR007543">
    <property type="entry name" value="LptD_C"/>
</dbReference>